<dbReference type="SMART" id="SM00260">
    <property type="entry name" value="CheW"/>
    <property type="match status" value="1"/>
</dbReference>
<evidence type="ECO:0000313" key="5">
    <source>
        <dbReference type="Proteomes" id="UP000560131"/>
    </source>
</evidence>
<dbReference type="Gene3D" id="2.30.30.40">
    <property type="entry name" value="SH3 Domains"/>
    <property type="match status" value="1"/>
</dbReference>
<dbReference type="PANTHER" id="PTHR22617">
    <property type="entry name" value="CHEMOTAXIS SENSOR HISTIDINE KINASE-RELATED"/>
    <property type="match status" value="1"/>
</dbReference>
<dbReference type="Pfam" id="PF01584">
    <property type="entry name" value="CheW"/>
    <property type="match status" value="1"/>
</dbReference>
<evidence type="ECO:0000313" key="3">
    <source>
        <dbReference type="EMBL" id="MBB6506485.1"/>
    </source>
</evidence>
<dbReference type="Proteomes" id="UP000560131">
    <property type="component" value="Unassembled WGS sequence"/>
</dbReference>
<dbReference type="Gene3D" id="2.40.50.180">
    <property type="entry name" value="CheA-289, Domain 4"/>
    <property type="match status" value="1"/>
</dbReference>
<evidence type="ECO:0000313" key="4">
    <source>
        <dbReference type="Proteomes" id="UP000522313"/>
    </source>
</evidence>
<proteinExistence type="predicted"/>
<dbReference type="GO" id="GO:0006935">
    <property type="term" value="P:chemotaxis"/>
    <property type="evidence" value="ECO:0007669"/>
    <property type="project" value="InterPro"/>
</dbReference>
<dbReference type="PROSITE" id="PS50851">
    <property type="entry name" value="CHEW"/>
    <property type="match status" value="1"/>
</dbReference>
<dbReference type="EMBL" id="JACHBT010000024">
    <property type="protein sequence ID" value="MBB6506485.1"/>
    <property type="molecule type" value="Genomic_DNA"/>
</dbReference>
<reference evidence="3 4" key="3">
    <citation type="submission" date="2020-08" db="EMBL/GenBank/DDBJ databases">
        <authorList>
            <person name="Partida-Martinez L."/>
            <person name="Huntemann M."/>
            <person name="Clum A."/>
            <person name="Wang J."/>
            <person name="Palaniappan K."/>
            <person name="Ritter S."/>
            <person name="Chen I.-M."/>
            <person name="Stamatis D."/>
            <person name="Reddy T."/>
            <person name="O'Malley R."/>
            <person name="Daum C."/>
            <person name="Shapiro N."/>
            <person name="Ivanova N."/>
            <person name="Kyrpides N."/>
            <person name="Woyke T."/>
        </authorList>
    </citation>
    <scope>NUCLEOTIDE SEQUENCE [LARGE SCALE GENOMIC DNA]</scope>
    <source>
        <strain evidence="3 4">AS3.13</strain>
    </source>
</reference>
<dbReference type="Proteomes" id="UP000522313">
    <property type="component" value="Unassembled WGS sequence"/>
</dbReference>
<gene>
    <name evidence="3" type="ORF">F4693_003488</name>
    <name evidence="2" type="ORF">FHS97_001672</name>
</gene>
<reference evidence="3 4" key="2">
    <citation type="submission" date="2020-08" db="EMBL/GenBank/DDBJ databases">
        <title>The Agave Microbiome: Exploring the role of microbial communities in plant adaptations to desert environments.</title>
        <authorList>
            <person name="Partida-Martinez L.P."/>
        </authorList>
    </citation>
    <scope>NUCLEOTIDE SEQUENCE [LARGE SCALE GENOMIC DNA]</scope>
    <source>
        <strain evidence="3 4">AS3.13</strain>
    </source>
</reference>
<dbReference type="SUPFAM" id="SSF50341">
    <property type="entry name" value="CheW-like"/>
    <property type="match status" value="1"/>
</dbReference>
<comment type="caution">
    <text evidence="3">The sequence shown here is derived from an EMBL/GenBank/DDBJ whole genome shotgun (WGS) entry which is preliminary data.</text>
</comment>
<dbReference type="GO" id="GO:0005829">
    <property type="term" value="C:cytosol"/>
    <property type="evidence" value="ECO:0007669"/>
    <property type="project" value="TreeGrafter"/>
</dbReference>
<evidence type="ECO:0000313" key="2">
    <source>
        <dbReference type="EMBL" id="MBB5725746.1"/>
    </source>
</evidence>
<feature type="domain" description="CheW-like" evidence="1">
    <location>
        <begin position="24"/>
        <end position="168"/>
    </location>
</feature>
<dbReference type="InterPro" id="IPR039315">
    <property type="entry name" value="CheW"/>
</dbReference>
<dbReference type="AlphaFoldDB" id="A0A7X0JF83"/>
<accession>A0A7X0JF83</accession>
<dbReference type="InterPro" id="IPR002545">
    <property type="entry name" value="CheW-lke_dom"/>
</dbReference>
<dbReference type="GO" id="GO:0007165">
    <property type="term" value="P:signal transduction"/>
    <property type="evidence" value="ECO:0007669"/>
    <property type="project" value="InterPro"/>
</dbReference>
<dbReference type="InterPro" id="IPR036061">
    <property type="entry name" value="CheW-like_dom_sf"/>
</dbReference>
<dbReference type="EMBL" id="JACIJN010000004">
    <property type="protein sequence ID" value="MBB5725746.1"/>
    <property type="molecule type" value="Genomic_DNA"/>
</dbReference>
<reference evidence="2 5" key="1">
    <citation type="submission" date="2020-08" db="EMBL/GenBank/DDBJ databases">
        <title>Genomic Encyclopedia of Type Strains, Phase IV (KMG-IV): sequencing the most valuable type-strain genomes for metagenomic binning, comparative biology and taxonomic classification.</title>
        <authorList>
            <person name="Goeker M."/>
        </authorList>
    </citation>
    <scope>NUCLEOTIDE SEQUENCE [LARGE SCALE GENOMIC DNA]</scope>
    <source>
        <strain evidence="2 5">DSM 101535</strain>
    </source>
</reference>
<evidence type="ECO:0000259" key="1">
    <source>
        <dbReference type="PROSITE" id="PS50851"/>
    </source>
</evidence>
<name>A0A7X0JF83_9SPHN</name>
<dbReference type="PANTHER" id="PTHR22617:SF23">
    <property type="entry name" value="CHEMOTAXIS PROTEIN CHEW"/>
    <property type="match status" value="1"/>
</dbReference>
<sequence>MPQAKQRAEAAMAATDTSWNARGELEVLTFDIGGETLALEATMVREILDLLPETLVPGAPALVRHVVNFRGRIVPVADLRLAFAMEAGETTADSRIVVIELPIDGEPTLIGLRTDHVREVATLNAGASEEAPAVGMRWQRDYVRRLVRWRDDLIILPDLTAIFAAVLSPRS</sequence>
<keyword evidence="5" id="KW-1185">Reference proteome</keyword>
<organism evidence="3 4">
    <name type="scientific">Sphingomonas endophytica</name>
    <dbReference type="NCBI Taxonomy" id="869719"/>
    <lineage>
        <taxon>Bacteria</taxon>
        <taxon>Pseudomonadati</taxon>
        <taxon>Pseudomonadota</taxon>
        <taxon>Alphaproteobacteria</taxon>
        <taxon>Sphingomonadales</taxon>
        <taxon>Sphingomonadaceae</taxon>
        <taxon>Sphingomonas</taxon>
    </lineage>
</organism>
<protein>
    <submittedName>
        <fullName evidence="3">Purine-binding chemotaxis protein CheW</fullName>
    </submittedName>
</protein>